<name>A0ABN8RTU2_9CNID</name>
<protein>
    <recommendedName>
        <fullName evidence="4">Phospholipid scramblase</fullName>
    </recommendedName>
</protein>
<organism evidence="2 3">
    <name type="scientific">Porites evermanni</name>
    <dbReference type="NCBI Taxonomy" id="104178"/>
    <lineage>
        <taxon>Eukaryota</taxon>
        <taxon>Metazoa</taxon>
        <taxon>Cnidaria</taxon>
        <taxon>Anthozoa</taxon>
        <taxon>Hexacorallia</taxon>
        <taxon>Scleractinia</taxon>
        <taxon>Fungiina</taxon>
        <taxon>Poritidae</taxon>
        <taxon>Porites</taxon>
    </lineage>
</organism>
<feature type="compositionally biased region" description="Pro residues" evidence="1">
    <location>
        <begin position="1"/>
        <end position="12"/>
    </location>
</feature>
<evidence type="ECO:0000313" key="3">
    <source>
        <dbReference type="Proteomes" id="UP001159427"/>
    </source>
</evidence>
<keyword evidence="3" id="KW-1185">Reference proteome</keyword>
<evidence type="ECO:0008006" key="4">
    <source>
        <dbReference type="Google" id="ProtNLM"/>
    </source>
</evidence>
<dbReference type="EMBL" id="CALNXI010002061">
    <property type="protein sequence ID" value="CAH3182374.1"/>
    <property type="molecule type" value="Genomic_DNA"/>
</dbReference>
<accession>A0ABN8RTU2</accession>
<comment type="caution">
    <text evidence="2">The sequence shown here is derived from an EMBL/GenBank/DDBJ whole genome shotgun (WGS) entry which is preliminary data.</text>
</comment>
<dbReference type="Proteomes" id="UP001159427">
    <property type="component" value="Unassembled WGS sequence"/>
</dbReference>
<evidence type="ECO:0000256" key="1">
    <source>
        <dbReference type="SAM" id="MobiDB-lite"/>
    </source>
</evidence>
<gene>
    <name evidence="2" type="ORF">PEVE_00014176</name>
</gene>
<proteinExistence type="predicted"/>
<feature type="region of interest" description="Disordered" evidence="1">
    <location>
        <begin position="1"/>
        <end position="38"/>
    </location>
</feature>
<reference evidence="2 3" key="1">
    <citation type="submission" date="2022-05" db="EMBL/GenBank/DDBJ databases">
        <authorList>
            <consortium name="Genoscope - CEA"/>
            <person name="William W."/>
        </authorList>
    </citation>
    <scope>NUCLEOTIDE SEQUENCE [LARGE SCALE GENOMIC DNA]</scope>
</reference>
<sequence length="127" mass="14332">MMDPPPTVPPTAQPYSPEQAMYPPAYPPGQYPPVTHQPAPYVQQTSNTTVVVNQQPAVVQKAQRDWSTGLCGCFEDCGSRALLGLRIKLRVQENIQVFERFQELKEQPRSRGRVCFKELCPTSMKIK</sequence>
<evidence type="ECO:0000313" key="2">
    <source>
        <dbReference type="EMBL" id="CAH3182374.1"/>
    </source>
</evidence>